<dbReference type="AlphaFoldDB" id="A0A850VN15"/>
<reference evidence="6" key="1">
    <citation type="submission" date="2019-09" db="EMBL/GenBank/DDBJ databases">
        <title>Bird 10,000 Genomes (B10K) Project - Family phase.</title>
        <authorList>
            <person name="Zhang G."/>
        </authorList>
    </citation>
    <scope>NUCLEOTIDE SEQUENCE</scope>
    <source>
        <strain evidence="6">B10K-DU-002-48</strain>
        <tissue evidence="6">Muscle</tissue>
    </source>
</reference>
<protein>
    <submittedName>
        <fullName evidence="6">R212B protein</fullName>
    </submittedName>
</protein>
<keyword evidence="1" id="KW-0479">Metal-binding</keyword>
<feature type="non-terminal residue" evidence="6">
    <location>
        <position position="71"/>
    </location>
</feature>
<dbReference type="PANTHER" id="PTHR22663:SF29">
    <property type="entry name" value="RING FINGER PROTEIN 212B"/>
    <property type="match status" value="1"/>
</dbReference>
<dbReference type="OrthoDB" id="2535391at2759"/>
<dbReference type="GO" id="GO:0016925">
    <property type="term" value="P:protein sumoylation"/>
    <property type="evidence" value="ECO:0007669"/>
    <property type="project" value="TreeGrafter"/>
</dbReference>
<proteinExistence type="predicted"/>
<keyword evidence="2" id="KW-0863">Zinc-finger</keyword>
<organism evidence="6 7">
    <name type="scientific">Fregata magnificens</name>
    <name type="common">Magnificent frigatebird</name>
    <dbReference type="NCBI Taxonomy" id="37042"/>
    <lineage>
        <taxon>Eukaryota</taxon>
        <taxon>Metazoa</taxon>
        <taxon>Chordata</taxon>
        <taxon>Craniata</taxon>
        <taxon>Vertebrata</taxon>
        <taxon>Euteleostomi</taxon>
        <taxon>Archelosauria</taxon>
        <taxon>Archosauria</taxon>
        <taxon>Dinosauria</taxon>
        <taxon>Saurischia</taxon>
        <taxon>Theropoda</taxon>
        <taxon>Coelurosauria</taxon>
        <taxon>Aves</taxon>
        <taxon>Neognathae</taxon>
        <taxon>Neoaves</taxon>
        <taxon>Aequornithes</taxon>
        <taxon>Suliformes</taxon>
        <taxon>Fregatidae</taxon>
        <taxon>Fregata</taxon>
    </lineage>
</organism>
<dbReference type="GO" id="GO:0008270">
    <property type="term" value="F:zinc ion binding"/>
    <property type="evidence" value="ECO:0007669"/>
    <property type="project" value="UniProtKB-KW"/>
</dbReference>
<gene>
    <name evidence="6" type="primary">Rnf212b</name>
    <name evidence="6" type="ORF">FREMAG_R14339</name>
</gene>
<keyword evidence="3" id="KW-0862">Zinc</keyword>
<dbReference type="PANTHER" id="PTHR22663">
    <property type="entry name" value="RING FINGER PROTEIN NARYA-RELATED"/>
    <property type="match status" value="1"/>
</dbReference>
<evidence type="ECO:0000313" key="7">
    <source>
        <dbReference type="Proteomes" id="UP000632118"/>
    </source>
</evidence>
<dbReference type="GO" id="GO:0007131">
    <property type="term" value="P:reciprocal meiotic recombination"/>
    <property type="evidence" value="ECO:0007669"/>
    <property type="project" value="InterPro"/>
</dbReference>
<sequence length="71" mass="7330">FHCNRCFRQEGARFAVTSCGHVLCAACEGAGPCPVCAADCRYLPVSDKASCPRLLAAALSLPHPPSPAAVS</sequence>
<evidence type="ECO:0000256" key="4">
    <source>
        <dbReference type="ARBA" id="ARBA00023254"/>
    </source>
</evidence>
<feature type="domain" description="RING-type" evidence="5">
    <location>
        <begin position="2"/>
        <end position="37"/>
    </location>
</feature>
<comment type="caution">
    <text evidence="6">The sequence shown here is derived from an EMBL/GenBank/DDBJ whole genome shotgun (WGS) entry which is preliminary data.</text>
</comment>
<keyword evidence="4" id="KW-0469">Meiosis</keyword>
<dbReference type="Pfam" id="PF14634">
    <property type="entry name" value="zf-RING_5"/>
    <property type="match status" value="1"/>
</dbReference>
<evidence type="ECO:0000256" key="1">
    <source>
        <dbReference type="ARBA" id="ARBA00022723"/>
    </source>
</evidence>
<evidence type="ECO:0000256" key="2">
    <source>
        <dbReference type="ARBA" id="ARBA00022771"/>
    </source>
</evidence>
<feature type="non-terminal residue" evidence="6">
    <location>
        <position position="1"/>
    </location>
</feature>
<dbReference type="GO" id="GO:0000795">
    <property type="term" value="C:synaptonemal complex"/>
    <property type="evidence" value="ECO:0007669"/>
    <property type="project" value="InterPro"/>
</dbReference>
<dbReference type="EMBL" id="WAAD01002519">
    <property type="protein sequence ID" value="NWH43294.1"/>
    <property type="molecule type" value="Genomic_DNA"/>
</dbReference>
<dbReference type="InterPro" id="IPR042123">
    <property type="entry name" value="Zip3/RNF212-like"/>
</dbReference>
<dbReference type="GO" id="GO:0007129">
    <property type="term" value="P:homologous chromosome pairing at meiosis"/>
    <property type="evidence" value="ECO:0007669"/>
    <property type="project" value="TreeGrafter"/>
</dbReference>
<dbReference type="Proteomes" id="UP000632118">
    <property type="component" value="Unassembled WGS sequence"/>
</dbReference>
<dbReference type="InterPro" id="IPR001841">
    <property type="entry name" value="Znf_RING"/>
</dbReference>
<dbReference type="GO" id="GO:0019789">
    <property type="term" value="F:SUMO transferase activity"/>
    <property type="evidence" value="ECO:0007669"/>
    <property type="project" value="InterPro"/>
</dbReference>
<name>A0A850VN15_FREMA</name>
<keyword evidence="7" id="KW-1185">Reference proteome</keyword>
<evidence type="ECO:0000313" key="6">
    <source>
        <dbReference type="EMBL" id="NWH43294.1"/>
    </source>
</evidence>
<accession>A0A850VN15</accession>
<evidence type="ECO:0000256" key="3">
    <source>
        <dbReference type="ARBA" id="ARBA00022833"/>
    </source>
</evidence>
<evidence type="ECO:0000259" key="5">
    <source>
        <dbReference type="Pfam" id="PF14634"/>
    </source>
</evidence>